<dbReference type="AlphaFoldDB" id="C0D5C9"/>
<evidence type="ECO:0000313" key="1">
    <source>
        <dbReference type="EMBL" id="EEG53440.1"/>
    </source>
</evidence>
<dbReference type="EMBL" id="ACCJ01000366">
    <property type="protein sequence ID" value="EEG53440.1"/>
    <property type="molecule type" value="Genomic_DNA"/>
</dbReference>
<accession>C0D5C9</accession>
<name>C0D5C9_9FIRM</name>
<sequence length="46" mass="5120">MPYAGDIIPPAAGNTVITAESHNDTAAFDARFNRFMFYLHPSHLIK</sequence>
<gene>
    <name evidence="1" type="ORF">CLOSTASPAR_04474</name>
</gene>
<organism evidence="1 2">
    <name type="scientific">[Clostridium] asparagiforme DSM 15981</name>
    <dbReference type="NCBI Taxonomy" id="518636"/>
    <lineage>
        <taxon>Bacteria</taxon>
        <taxon>Bacillati</taxon>
        <taxon>Bacillota</taxon>
        <taxon>Clostridia</taxon>
        <taxon>Lachnospirales</taxon>
        <taxon>Lachnospiraceae</taxon>
        <taxon>Enterocloster</taxon>
    </lineage>
</organism>
<reference evidence="1 2" key="1">
    <citation type="submission" date="2009-01" db="EMBL/GenBank/DDBJ databases">
        <authorList>
            <person name="Fulton L."/>
            <person name="Clifton S."/>
            <person name="Fulton B."/>
            <person name="Xu J."/>
            <person name="Minx P."/>
            <person name="Pepin K.H."/>
            <person name="Johnson M."/>
            <person name="Bhonagiri V."/>
            <person name="Nash W.E."/>
            <person name="Mardis E.R."/>
            <person name="Wilson R.K."/>
        </authorList>
    </citation>
    <scope>NUCLEOTIDE SEQUENCE [LARGE SCALE GENOMIC DNA]</scope>
    <source>
        <strain evidence="1 2">DSM 15981</strain>
    </source>
</reference>
<evidence type="ECO:0000313" key="2">
    <source>
        <dbReference type="Proteomes" id="UP000004756"/>
    </source>
</evidence>
<protein>
    <submittedName>
        <fullName evidence="1">Uncharacterized protein</fullName>
    </submittedName>
</protein>
<reference evidence="1 2" key="2">
    <citation type="submission" date="2009-02" db="EMBL/GenBank/DDBJ databases">
        <title>Draft genome sequence of Clostridium asparagiforme (DSM 15981).</title>
        <authorList>
            <person name="Sudarsanam P."/>
            <person name="Ley R."/>
            <person name="Guruge J."/>
            <person name="Turnbaugh P.J."/>
            <person name="Mahowald M."/>
            <person name="Liep D."/>
            <person name="Gordon J."/>
        </authorList>
    </citation>
    <scope>NUCLEOTIDE SEQUENCE [LARGE SCALE GENOMIC DNA]</scope>
    <source>
        <strain evidence="1 2">DSM 15981</strain>
    </source>
</reference>
<keyword evidence="2" id="KW-1185">Reference proteome</keyword>
<dbReference type="Proteomes" id="UP000004756">
    <property type="component" value="Unassembled WGS sequence"/>
</dbReference>
<proteinExistence type="predicted"/>
<comment type="caution">
    <text evidence="1">The sequence shown here is derived from an EMBL/GenBank/DDBJ whole genome shotgun (WGS) entry which is preliminary data.</text>
</comment>
<dbReference type="HOGENOM" id="CLU_3181870_0_0_9"/>